<dbReference type="OrthoDB" id="1937547at2759"/>
<dbReference type="GO" id="GO:0003700">
    <property type="term" value="F:DNA-binding transcription factor activity"/>
    <property type="evidence" value="ECO:0007669"/>
    <property type="project" value="InterPro"/>
</dbReference>
<dbReference type="FunFam" id="3.30.730.10:FF:000001">
    <property type="entry name" value="Ethylene-responsive transcription factor 2"/>
    <property type="match status" value="1"/>
</dbReference>
<evidence type="ECO:0000256" key="6">
    <source>
        <dbReference type="ARBA" id="ARBA00023242"/>
    </source>
</evidence>
<evidence type="ECO:0000256" key="2">
    <source>
        <dbReference type="ARBA" id="ARBA00022745"/>
    </source>
</evidence>
<dbReference type="AlphaFoldDB" id="A0A0K9PHY5"/>
<evidence type="ECO:0000256" key="9">
    <source>
        <dbReference type="SAM" id="MobiDB-lite"/>
    </source>
</evidence>
<comment type="subcellular location">
    <subcellularLocation>
        <location evidence="1">Nucleus</location>
    </subcellularLocation>
</comment>
<evidence type="ECO:0000256" key="8">
    <source>
        <dbReference type="ARBA" id="ARBA00037379"/>
    </source>
</evidence>
<dbReference type="STRING" id="29655.A0A0K9PHY5"/>
<reference evidence="12" key="1">
    <citation type="journal article" date="2016" name="Nature">
        <title>The genome of the seagrass Zostera marina reveals angiosperm adaptation to the sea.</title>
        <authorList>
            <person name="Olsen J.L."/>
            <person name="Rouze P."/>
            <person name="Verhelst B."/>
            <person name="Lin Y.-C."/>
            <person name="Bayer T."/>
            <person name="Collen J."/>
            <person name="Dattolo E."/>
            <person name="De Paoli E."/>
            <person name="Dittami S."/>
            <person name="Maumus F."/>
            <person name="Michel G."/>
            <person name="Kersting A."/>
            <person name="Lauritano C."/>
            <person name="Lohaus R."/>
            <person name="Toepel M."/>
            <person name="Tonon T."/>
            <person name="Vanneste K."/>
            <person name="Amirebrahimi M."/>
            <person name="Brakel J."/>
            <person name="Bostroem C."/>
            <person name="Chovatia M."/>
            <person name="Grimwood J."/>
            <person name="Jenkins J.W."/>
            <person name="Jueterbock A."/>
            <person name="Mraz A."/>
            <person name="Stam W.T."/>
            <person name="Tice H."/>
            <person name="Bornberg-Bauer E."/>
            <person name="Green P.J."/>
            <person name="Pearson G.A."/>
            <person name="Procaccini G."/>
            <person name="Duarte C.M."/>
            <person name="Schmutz J."/>
            <person name="Reusch T.B.H."/>
            <person name="Van de Peer Y."/>
        </authorList>
    </citation>
    <scope>NUCLEOTIDE SEQUENCE [LARGE SCALE GENOMIC DNA]</scope>
    <source>
        <strain evidence="12">cv. Finnish</strain>
    </source>
</reference>
<dbReference type="PANTHER" id="PTHR31729">
    <property type="entry name" value="ETHYLENE-RESPONSIVE TRANSCRIPTION FACTOR RAP2-1-RELATED"/>
    <property type="match status" value="1"/>
</dbReference>
<keyword evidence="5" id="KW-0804">Transcription</keyword>
<dbReference type="PRINTS" id="PR00367">
    <property type="entry name" value="ETHRSPELEMNT"/>
</dbReference>
<dbReference type="GO" id="GO:0005634">
    <property type="term" value="C:nucleus"/>
    <property type="evidence" value="ECO:0007669"/>
    <property type="project" value="UniProtKB-SubCell"/>
</dbReference>
<feature type="compositionally biased region" description="Low complexity" evidence="9">
    <location>
        <begin position="8"/>
        <end position="31"/>
    </location>
</feature>
<keyword evidence="12" id="KW-1185">Reference proteome</keyword>
<evidence type="ECO:0000313" key="11">
    <source>
        <dbReference type="EMBL" id="KMZ68566.1"/>
    </source>
</evidence>
<comment type="similarity">
    <text evidence="7">Belongs to the AP2/ERF transcription factor family. ERF subfamily.</text>
</comment>
<evidence type="ECO:0000256" key="1">
    <source>
        <dbReference type="ARBA" id="ARBA00004123"/>
    </source>
</evidence>
<dbReference type="GO" id="GO:0003677">
    <property type="term" value="F:DNA binding"/>
    <property type="evidence" value="ECO:0007669"/>
    <property type="project" value="UniProtKB-KW"/>
</dbReference>
<sequence>MEKRECCSNSLPSSSSSSPTPTTAYTASHSSETLPCGSQEIKYRGIRMRKWGKWVAEVREPNKRSRIWLGSYSTPIAAAKAYDTAMFHLRGRSARLNFPMEFADKGVDGSSTGGGGVLSSETIRKKAIEVGTRVDALHVITTTTTTITASTTMSVAADTVVRETRENIRLRYPAVRQGGAVAGAFGSEGFRENNKVGKNPDLNQRPSPDCSDEEDAKL</sequence>
<dbReference type="InterPro" id="IPR001471">
    <property type="entry name" value="AP2/ERF_dom"/>
</dbReference>
<feature type="domain" description="AP2/ERF" evidence="10">
    <location>
        <begin position="42"/>
        <end position="99"/>
    </location>
</feature>
<dbReference type="GO" id="GO:0009873">
    <property type="term" value="P:ethylene-activated signaling pathway"/>
    <property type="evidence" value="ECO:0007669"/>
    <property type="project" value="UniProtKB-KW"/>
</dbReference>
<keyword evidence="4" id="KW-0238">DNA-binding</keyword>
<evidence type="ECO:0000256" key="4">
    <source>
        <dbReference type="ARBA" id="ARBA00023125"/>
    </source>
</evidence>
<evidence type="ECO:0000259" key="10">
    <source>
        <dbReference type="PROSITE" id="PS51032"/>
    </source>
</evidence>
<dbReference type="PANTHER" id="PTHR31729:SF2">
    <property type="entry name" value="ETHYLENE-RESPONSIVE TRANSCRIPTION FACTOR RAP2-1-RELATED"/>
    <property type="match status" value="1"/>
</dbReference>
<dbReference type="OMA" id="CHMASLE"/>
<dbReference type="Gene3D" id="3.30.730.10">
    <property type="entry name" value="AP2/ERF domain"/>
    <property type="match status" value="1"/>
</dbReference>
<keyword evidence="3" id="KW-0805">Transcription regulation</keyword>
<comment type="caution">
    <text evidence="11">The sequence shown here is derived from an EMBL/GenBank/DDBJ whole genome shotgun (WGS) entry which is preliminary data.</text>
</comment>
<evidence type="ECO:0000256" key="5">
    <source>
        <dbReference type="ARBA" id="ARBA00023163"/>
    </source>
</evidence>
<proteinExistence type="inferred from homology"/>
<dbReference type="CDD" id="cd00018">
    <property type="entry name" value="AP2"/>
    <property type="match status" value="1"/>
</dbReference>
<comment type="function">
    <text evidence="8">Probably acts as a transcriptional activator. Binds to the GCC-box pathogenesis-related promoter element. May be involved in the regulation of gene expression by stress factors and by components of stress signal transduction pathways.</text>
</comment>
<feature type="region of interest" description="Disordered" evidence="9">
    <location>
        <begin position="186"/>
        <end position="218"/>
    </location>
</feature>
<dbReference type="SMART" id="SM00380">
    <property type="entry name" value="AP2"/>
    <property type="match status" value="1"/>
</dbReference>
<dbReference type="InterPro" id="IPR016177">
    <property type="entry name" value="DNA-bd_dom_sf"/>
</dbReference>
<dbReference type="PROSITE" id="PS51032">
    <property type="entry name" value="AP2_ERF"/>
    <property type="match status" value="1"/>
</dbReference>
<dbReference type="EMBL" id="LFYR01000834">
    <property type="protein sequence ID" value="KMZ68566.1"/>
    <property type="molecule type" value="Genomic_DNA"/>
</dbReference>
<feature type="region of interest" description="Disordered" evidence="9">
    <location>
        <begin position="1"/>
        <end position="32"/>
    </location>
</feature>
<evidence type="ECO:0000256" key="3">
    <source>
        <dbReference type="ARBA" id="ARBA00023015"/>
    </source>
</evidence>
<keyword evidence="2" id="KW-0936">Ethylene signaling pathway</keyword>
<organism evidence="11 12">
    <name type="scientific">Zostera marina</name>
    <name type="common">Eelgrass</name>
    <dbReference type="NCBI Taxonomy" id="29655"/>
    <lineage>
        <taxon>Eukaryota</taxon>
        <taxon>Viridiplantae</taxon>
        <taxon>Streptophyta</taxon>
        <taxon>Embryophyta</taxon>
        <taxon>Tracheophyta</taxon>
        <taxon>Spermatophyta</taxon>
        <taxon>Magnoliopsida</taxon>
        <taxon>Liliopsida</taxon>
        <taxon>Zosteraceae</taxon>
        <taxon>Zostera</taxon>
    </lineage>
</organism>
<dbReference type="Pfam" id="PF00847">
    <property type="entry name" value="AP2"/>
    <property type="match status" value="1"/>
</dbReference>
<keyword evidence="6" id="KW-0539">Nucleus</keyword>
<evidence type="ECO:0000256" key="7">
    <source>
        <dbReference type="ARBA" id="ARBA00024343"/>
    </source>
</evidence>
<gene>
    <name evidence="11" type="ORF">ZOSMA_237G00270</name>
</gene>
<dbReference type="InterPro" id="IPR036955">
    <property type="entry name" value="AP2/ERF_dom_sf"/>
</dbReference>
<accession>A0A0K9PHY5</accession>
<dbReference type="SUPFAM" id="SSF54171">
    <property type="entry name" value="DNA-binding domain"/>
    <property type="match status" value="1"/>
</dbReference>
<protein>
    <submittedName>
        <fullName evidence="11">Ethylene-responsive transcription factor</fullName>
    </submittedName>
</protein>
<dbReference type="Proteomes" id="UP000036987">
    <property type="component" value="Unassembled WGS sequence"/>
</dbReference>
<name>A0A0K9PHY5_ZOSMR</name>
<evidence type="ECO:0000313" key="12">
    <source>
        <dbReference type="Proteomes" id="UP000036987"/>
    </source>
</evidence>